<evidence type="ECO:0000256" key="2">
    <source>
        <dbReference type="SAM" id="MobiDB-lite"/>
    </source>
</evidence>
<dbReference type="GO" id="GO:0140664">
    <property type="term" value="F:ATP-dependent DNA damage sensor activity"/>
    <property type="evidence" value="ECO:0007669"/>
    <property type="project" value="InterPro"/>
</dbReference>
<protein>
    <submittedName>
        <fullName evidence="4">DNA mismatch repair protein</fullName>
    </submittedName>
</protein>
<dbReference type="InterPro" id="IPR042120">
    <property type="entry name" value="MutL_C_dimsub"/>
</dbReference>
<dbReference type="SMART" id="SM00853">
    <property type="entry name" value="MutL_C"/>
    <property type="match status" value="1"/>
</dbReference>
<dbReference type="Proteomes" id="UP000298493">
    <property type="component" value="Unassembled WGS sequence"/>
</dbReference>
<dbReference type="Gene3D" id="3.30.1540.20">
    <property type="entry name" value="MutL, C-terminal domain, dimerisation subdomain"/>
    <property type="match status" value="1"/>
</dbReference>
<dbReference type="GO" id="GO:0006298">
    <property type="term" value="P:mismatch repair"/>
    <property type="evidence" value="ECO:0007669"/>
    <property type="project" value="InterPro"/>
</dbReference>
<feature type="region of interest" description="Disordered" evidence="2">
    <location>
        <begin position="416"/>
        <end position="456"/>
    </location>
</feature>
<feature type="region of interest" description="Disordered" evidence="2">
    <location>
        <begin position="469"/>
        <end position="522"/>
    </location>
</feature>
<dbReference type="InterPro" id="IPR042121">
    <property type="entry name" value="MutL_C_regsub"/>
</dbReference>
<dbReference type="Gene3D" id="3.30.565.10">
    <property type="entry name" value="Histidine kinase-like ATPase, C-terminal domain"/>
    <property type="match status" value="1"/>
</dbReference>
<feature type="region of interest" description="Disordered" evidence="2">
    <location>
        <begin position="601"/>
        <end position="621"/>
    </location>
</feature>
<dbReference type="EMBL" id="SNSC02000025">
    <property type="protein sequence ID" value="TID13654.1"/>
    <property type="molecule type" value="Genomic_DNA"/>
</dbReference>
<dbReference type="AlphaFoldDB" id="A0A4Z1NY84"/>
<dbReference type="GO" id="GO:0005524">
    <property type="term" value="F:ATP binding"/>
    <property type="evidence" value="ECO:0007669"/>
    <property type="project" value="InterPro"/>
</dbReference>
<dbReference type="InterPro" id="IPR038973">
    <property type="entry name" value="MutL/Mlh/Pms-like"/>
</dbReference>
<dbReference type="SUPFAM" id="SSF55874">
    <property type="entry name" value="ATPase domain of HSP90 chaperone/DNA topoisomerase II/histidine kinase"/>
    <property type="match status" value="1"/>
</dbReference>
<proteinExistence type="inferred from homology"/>
<dbReference type="GO" id="GO:0032300">
    <property type="term" value="C:mismatch repair complex"/>
    <property type="evidence" value="ECO:0007669"/>
    <property type="project" value="InterPro"/>
</dbReference>
<evidence type="ECO:0000259" key="3">
    <source>
        <dbReference type="SMART" id="SM00853"/>
    </source>
</evidence>
<dbReference type="PANTHER" id="PTHR10073:SF47">
    <property type="entry name" value="DNA MISMATCH REPAIR PROTEIN MLH3"/>
    <property type="match status" value="1"/>
</dbReference>
<organism evidence="4 5">
    <name type="scientific">Venturia nashicola</name>
    <dbReference type="NCBI Taxonomy" id="86259"/>
    <lineage>
        <taxon>Eukaryota</taxon>
        <taxon>Fungi</taxon>
        <taxon>Dikarya</taxon>
        <taxon>Ascomycota</taxon>
        <taxon>Pezizomycotina</taxon>
        <taxon>Dothideomycetes</taxon>
        <taxon>Pleosporomycetidae</taxon>
        <taxon>Venturiales</taxon>
        <taxon>Venturiaceae</taxon>
        <taxon>Venturia</taxon>
    </lineage>
</organism>
<keyword evidence="5" id="KW-1185">Reference proteome</keyword>
<evidence type="ECO:0000256" key="1">
    <source>
        <dbReference type="ARBA" id="ARBA00006082"/>
    </source>
</evidence>
<dbReference type="SUPFAM" id="SSF118116">
    <property type="entry name" value="DNA mismatch repair protein MutL"/>
    <property type="match status" value="1"/>
</dbReference>
<name>A0A4Z1NY84_9PEZI</name>
<dbReference type="InterPro" id="IPR037198">
    <property type="entry name" value="MutL_C_sf"/>
</dbReference>
<comment type="similarity">
    <text evidence="1">Belongs to the DNA mismatch repair MutL/HexB family.</text>
</comment>
<dbReference type="Pfam" id="PF13589">
    <property type="entry name" value="HATPase_c_3"/>
    <property type="match status" value="1"/>
</dbReference>
<sequence>MNQPAPPRPRQSEIPSAPAIVALPIHVAAQIKSSATITSLISAILGLVQNSLDAQATQITIDVDFKRGGCVVEDDGVGILPTEFGENGGLGKLYHTSKYKIADINYGCNGVFLYSLASLCLLNITSHHRQHRSTNSLTFHHSKPIARLVPAPPSHSLDSRSHGTKVSVRDIFGNMPVRVKQRYLASEDRSELGRLWESLKQSIVSLLIASWSGVALKMRDMGSSKSLTLSAPRERNPLELGPGPPERLRTALSVLQQASMLSPGSIGSWIPASASCRSILIKGGICLEPAPSKSTQFLSLGLDPLPRSSHNELYDHINRLFSRSRFGMVEEEPLTETEKLRRQQDRRFKQDGLTNKQLLAEKGVDRWPMFVLSISFRENGSRQGHQTLDSDTKLASVISVLGALIEGWLASNHFRPQKRKAKEQDPVSESEGQSTAVSEVSLRKGTHSAKKDRPAIHREKRLMSRQRLLSPTRPYTGVSSMNKLSRIKTSNRSLLEQGKPYTPGSKRPQTAPDLVTSIEKTPSDDLAKRAETSMGRLAYISDLSRKDLQSDPAYSEDPSPWTSEAADVDRFSIMQDEAIRWTDPITKQIYRLNSRTGAVIAPEPRKRASSSAHSSIPDRRSQNVLMPSLRLPPRVESINEPTQTGWLDGVLKNWQNPVFRCTEKGIQQASLHLPGEETGAIKTGKFEFTTTAQIDQAFKEVSHLNASRITKQALRNAKVISQVDKKFVLVSLSASHNEDTTDDAHRSMLVMIDQHAADERIKVERLLQELSKPPPNTETPYVSSLGYGSPICTSLLSKPLTFRISAREIEHFRTHAECFAEWGILYDLTQPSKDSREEKQSDFVLRCLPPVIAERCKSDPKLLINLLRSELWNLVDSSSSSHNRPKRSSAGEGEENNWLKTIGSFPKGILDMLNSRACRSAIMFNDVLSKQDCEELVKALAKCMFPFVCAHGRPSMVPLLDLGGIGGHAEHSGLSDGAFGRREEKKSNFMGAFGRWKEEGMAQT</sequence>
<feature type="compositionally biased region" description="Polar residues" evidence="2">
    <location>
        <begin position="477"/>
        <end position="494"/>
    </location>
</feature>
<dbReference type="Gene3D" id="3.30.1370.100">
    <property type="entry name" value="MutL, C-terminal domain, regulatory subdomain"/>
    <property type="match status" value="1"/>
</dbReference>
<dbReference type="OrthoDB" id="429932at2759"/>
<dbReference type="PANTHER" id="PTHR10073">
    <property type="entry name" value="DNA MISMATCH REPAIR PROTEIN MLH, PMS, MUTL"/>
    <property type="match status" value="1"/>
</dbReference>
<dbReference type="STRING" id="86259.A0A4Z1NY84"/>
<dbReference type="GO" id="GO:0016887">
    <property type="term" value="F:ATP hydrolysis activity"/>
    <property type="evidence" value="ECO:0007669"/>
    <property type="project" value="InterPro"/>
</dbReference>
<reference evidence="4 5" key="1">
    <citation type="submission" date="2019-04" db="EMBL/GenBank/DDBJ databases">
        <title>High contiguity whole genome sequence and gene annotation resource for two Venturia nashicola isolates.</title>
        <authorList>
            <person name="Prokchorchik M."/>
            <person name="Won K."/>
            <person name="Lee Y."/>
            <person name="Choi E.D."/>
            <person name="Segonzac C."/>
            <person name="Sohn K.H."/>
        </authorList>
    </citation>
    <scope>NUCLEOTIDE SEQUENCE [LARGE SCALE GENOMIC DNA]</scope>
    <source>
        <strain evidence="4 5">PRI2</strain>
    </source>
</reference>
<evidence type="ECO:0000313" key="5">
    <source>
        <dbReference type="Proteomes" id="UP000298493"/>
    </source>
</evidence>
<dbReference type="InterPro" id="IPR036890">
    <property type="entry name" value="HATPase_C_sf"/>
</dbReference>
<feature type="domain" description="MutL C-terminal dimerisation" evidence="3">
    <location>
        <begin position="719"/>
        <end position="928"/>
    </location>
</feature>
<evidence type="ECO:0000313" key="4">
    <source>
        <dbReference type="EMBL" id="TID13654.1"/>
    </source>
</evidence>
<feature type="region of interest" description="Disordered" evidence="2">
    <location>
        <begin position="226"/>
        <end position="245"/>
    </location>
</feature>
<gene>
    <name evidence="4" type="ORF">E6O75_ATG01632</name>
</gene>
<dbReference type="InterPro" id="IPR014790">
    <property type="entry name" value="MutL_C"/>
</dbReference>
<accession>A0A4Z1NY84</accession>
<comment type="caution">
    <text evidence="4">The sequence shown here is derived from an EMBL/GenBank/DDBJ whole genome shotgun (WGS) entry which is preliminary data.</text>
</comment>